<sequence length="443" mass="48884">MITRVEIDGFKSFRRFAIDLEPLSAIVGPNASGKSNLFDAIQLIAGLATKDIRSAIFGMRGEPEELFRKRGAELDERIELAVELLLPPSGIDPFGTKYTVKAQRLRYSLVLSMRRGPSGVLEGLFIDSEECKPIKKSRDQSAFARGQAKFIKYGGNIRDFLVTEGTGDARVFKIRQDGPNKSGKPRVLPAKEASQTALSTVASAEFPHLFAVKDFFSRISFLVINARNARRESDRFQTKSMLPDASNISAVLARIKDDTSTTDRPDGVLVDISRGLARLIPSTRRVLSVTSVDKKEYSFEIEMADGATFSSRVISDGTLRLLALVTFLEDPNRAGLLCFEEPENGVHEGRIPALVESLREATKDVSSGYFQVLLNTHSPALMSALDDAEIIAADVVTMVSQGNKEKFTRMRAGAQAQVELIEPQKHLTRFEIERLLRARGDSA</sequence>
<dbReference type="SUPFAM" id="SSF52540">
    <property type="entry name" value="P-loop containing nucleoside triphosphate hydrolases"/>
    <property type="match status" value="1"/>
</dbReference>
<evidence type="ECO:0000313" key="2">
    <source>
        <dbReference type="EMBL" id="SDX42255.1"/>
    </source>
</evidence>
<protein>
    <submittedName>
        <fullName evidence="2">Predicted ATPase</fullName>
    </submittedName>
</protein>
<accession>A0A1H3BKD8</accession>
<dbReference type="GO" id="GO:0005524">
    <property type="term" value="F:ATP binding"/>
    <property type="evidence" value="ECO:0007669"/>
    <property type="project" value="InterPro"/>
</dbReference>
<dbReference type="InterPro" id="IPR003959">
    <property type="entry name" value="ATPase_AAA_core"/>
</dbReference>
<dbReference type="GO" id="GO:0016887">
    <property type="term" value="F:ATP hydrolysis activity"/>
    <property type="evidence" value="ECO:0007669"/>
    <property type="project" value="InterPro"/>
</dbReference>
<organism evidence="2 3">
    <name type="scientific">Paracoccus sanguinis</name>
    <dbReference type="NCBI Taxonomy" id="1545044"/>
    <lineage>
        <taxon>Bacteria</taxon>
        <taxon>Pseudomonadati</taxon>
        <taxon>Pseudomonadota</taxon>
        <taxon>Alphaproteobacteria</taxon>
        <taxon>Rhodobacterales</taxon>
        <taxon>Paracoccaceae</taxon>
        <taxon>Paracoccus</taxon>
    </lineage>
</organism>
<dbReference type="Proteomes" id="UP000182944">
    <property type="component" value="Unassembled WGS sequence"/>
</dbReference>
<evidence type="ECO:0000313" key="3">
    <source>
        <dbReference type="Proteomes" id="UP000182944"/>
    </source>
</evidence>
<proteinExistence type="predicted"/>
<dbReference type="PANTHER" id="PTHR32182:SF22">
    <property type="entry name" value="ATP-DEPENDENT ENDONUCLEASE, OLD FAMILY-RELATED"/>
    <property type="match status" value="1"/>
</dbReference>
<gene>
    <name evidence="2" type="ORF">SAMN05444276_10660</name>
</gene>
<name>A0A1H3BKD8_9RHOB</name>
<dbReference type="RefSeq" id="WP_074826977.1">
    <property type="nucleotide sequence ID" value="NZ_FNNA01000006.1"/>
</dbReference>
<dbReference type="PIRSF" id="PIRSF029347">
    <property type="entry name" value="RecF"/>
    <property type="match status" value="1"/>
</dbReference>
<dbReference type="STRING" id="1545044.SAMN05444276_10660"/>
<dbReference type="Gene3D" id="3.40.50.300">
    <property type="entry name" value="P-loop containing nucleotide triphosphate hydrolases"/>
    <property type="match status" value="2"/>
</dbReference>
<dbReference type="EMBL" id="FNNA01000006">
    <property type="protein sequence ID" value="SDX42255.1"/>
    <property type="molecule type" value="Genomic_DNA"/>
</dbReference>
<feature type="domain" description="ATPase AAA-type core" evidence="1">
    <location>
        <begin position="24"/>
        <end position="383"/>
    </location>
</feature>
<dbReference type="InterPro" id="IPR014555">
    <property type="entry name" value="RecF-like"/>
</dbReference>
<dbReference type="GO" id="GO:0000731">
    <property type="term" value="P:DNA synthesis involved in DNA repair"/>
    <property type="evidence" value="ECO:0007669"/>
    <property type="project" value="TreeGrafter"/>
</dbReference>
<dbReference type="InterPro" id="IPR027417">
    <property type="entry name" value="P-loop_NTPase"/>
</dbReference>
<evidence type="ECO:0000259" key="1">
    <source>
        <dbReference type="Pfam" id="PF13304"/>
    </source>
</evidence>
<keyword evidence="3" id="KW-1185">Reference proteome</keyword>
<dbReference type="GO" id="GO:0006302">
    <property type="term" value="P:double-strand break repair"/>
    <property type="evidence" value="ECO:0007669"/>
    <property type="project" value="TreeGrafter"/>
</dbReference>
<reference evidence="3" key="1">
    <citation type="submission" date="2016-10" db="EMBL/GenBank/DDBJ databases">
        <authorList>
            <person name="Varghese N."/>
            <person name="Submissions S."/>
        </authorList>
    </citation>
    <scope>NUCLEOTIDE SEQUENCE [LARGE SCALE GENOMIC DNA]</scope>
    <source>
        <strain evidence="3">DSM 29303</strain>
    </source>
</reference>
<dbReference type="AlphaFoldDB" id="A0A1H3BKD8"/>
<dbReference type="PANTHER" id="PTHR32182">
    <property type="entry name" value="DNA REPLICATION AND REPAIR PROTEIN RECF"/>
    <property type="match status" value="1"/>
</dbReference>
<dbReference type="Pfam" id="PF13304">
    <property type="entry name" value="AAA_21"/>
    <property type="match status" value="1"/>
</dbReference>
<dbReference type="OrthoDB" id="7596665at2"/>